<dbReference type="GO" id="GO:0016829">
    <property type="term" value="F:lyase activity"/>
    <property type="evidence" value="ECO:0007669"/>
    <property type="project" value="UniProtKB-KW"/>
</dbReference>
<evidence type="ECO:0000256" key="2">
    <source>
        <dbReference type="ARBA" id="ARBA00022490"/>
    </source>
</evidence>
<dbReference type="eggNOG" id="COG3052">
    <property type="taxonomic scope" value="Bacteria"/>
</dbReference>
<evidence type="ECO:0000313" key="5">
    <source>
        <dbReference type="Proteomes" id="UP000002366"/>
    </source>
</evidence>
<name>D5EDF4_AMICL</name>
<keyword evidence="5" id="KW-1185">Reference proteome</keyword>
<keyword evidence="4" id="KW-0456">Lyase</keyword>
<dbReference type="STRING" id="572547.Amico_0445"/>
<organism evidence="4 5">
    <name type="scientific">Aminobacterium colombiense (strain DSM 12261 / ALA-1)</name>
    <dbReference type="NCBI Taxonomy" id="572547"/>
    <lineage>
        <taxon>Bacteria</taxon>
        <taxon>Thermotogati</taxon>
        <taxon>Synergistota</taxon>
        <taxon>Synergistia</taxon>
        <taxon>Synergistales</taxon>
        <taxon>Aminobacteriaceae</taxon>
        <taxon>Aminobacterium</taxon>
    </lineage>
</organism>
<proteinExistence type="predicted"/>
<dbReference type="AlphaFoldDB" id="D5EDF4"/>
<dbReference type="KEGG" id="aco:Amico_0445"/>
<evidence type="ECO:0000256" key="1">
    <source>
        <dbReference type="ARBA" id="ARBA00004496"/>
    </source>
</evidence>
<evidence type="ECO:0000256" key="3">
    <source>
        <dbReference type="ARBA" id="ARBA00022553"/>
    </source>
</evidence>
<evidence type="ECO:0000313" key="4">
    <source>
        <dbReference type="EMBL" id="ADE56586.1"/>
    </source>
</evidence>
<dbReference type="OrthoDB" id="5702at2"/>
<accession>D5EDF4</accession>
<dbReference type="GO" id="GO:0005737">
    <property type="term" value="C:cytoplasm"/>
    <property type="evidence" value="ECO:0007669"/>
    <property type="project" value="UniProtKB-SubCell"/>
</dbReference>
<dbReference type="RefSeq" id="WP_013047852.1">
    <property type="nucleotide sequence ID" value="NC_014011.1"/>
</dbReference>
<reference evidence="4 5" key="1">
    <citation type="journal article" date="2010" name="Stand. Genomic Sci.">
        <title>Complete genome sequence of Aminobacterium colombiense type strain (ALA-1).</title>
        <authorList>
            <person name="Chertkov O."/>
            <person name="Sikorski J."/>
            <person name="Brambilla E."/>
            <person name="Lapidus A."/>
            <person name="Copeland A."/>
            <person name="Glavina Del Rio T."/>
            <person name="Nolan M."/>
            <person name="Lucas S."/>
            <person name="Tice H."/>
            <person name="Cheng J.F."/>
            <person name="Han C."/>
            <person name="Detter J.C."/>
            <person name="Bruce D."/>
            <person name="Tapia R."/>
            <person name="Goodwin L."/>
            <person name="Pitluck S."/>
            <person name="Liolios K."/>
            <person name="Ivanova N."/>
            <person name="Mavromatis K."/>
            <person name="Ovchinnikova G."/>
            <person name="Pati A."/>
            <person name="Chen A."/>
            <person name="Palaniappan K."/>
            <person name="Land M."/>
            <person name="Hauser L."/>
            <person name="Chang Y.J."/>
            <person name="Jeffries C.D."/>
            <person name="Spring S."/>
            <person name="Rohde M."/>
            <person name="Goker M."/>
            <person name="Bristow J."/>
            <person name="Eisen J.A."/>
            <person name="Markowitz V."/>
            <person name="Hugenholtz P."/>
            <person name="Kyrpides N.C."/>
            <person name="Klenk H.P."/>
        </authorList>
    </citation>
    <scope>NUCLEOTIDE SEQUENCE [LARGE SCALE GENOMIC DNA]</scope>
    <source>
        <strain evidence="5">DSM 12261 / ALA-1</strain>
    </source>
</reference>
<comment type="subcellular location">
    <subcellularLocation>
        <location evidence="1">Cytoplasm</location>
    </subcellularLocation>
</comment>
<dbReference type="EMBL" id="CP001997">
    <property type="protein sequence ID" value="ADE56586.1"/>
    <property type="molecule type" value="Genomic_DNA"/>
</dbReference>
<dbReference type="InterPro" id="IPR023439">
    <property type="entry name" value="Mal_deCO2ase/Cit_lyase_ACP"/>
</dbReference>
<dbReference type="HOGENOM" id="CLU_158489_2_1_0"/>
<gene>
    <name evidence="4" type="ordered locus">Amico_0445</name>
</gene>
<dbReference type="Proteomes" id="UP000002366">
    <property type="component" value="Chromosome"/>
</dbReference>
<dbReference type="Pfam" id="PF06857">
    <property type="entry name" value="ACP"/>
    <property type="match status" value="1"/>
</dbReference>
<protein>
    <submittedName>
        <fullName evidence="4">Citrate lyase subunit gamma</fullName>
    </submittedName>
</protein>
<sequence length="88" mass="9875">MIVHSAQAGSDGKSDCFVTVKPAETMEWKYQGRNSQLFATRTDSLIRETLDRYGSPKVCLIVEDFGALPFVIRARVEVALERALKERA</sequence>
<keyword evidence="3" id="KW-0597">Phosphoprotein</keyword>
<keyword evidence="2" id="KW-0963">Cytoplasm</keyword>